<keyword evidence="1" id="KW-1133">Transmembrane helix</keyword>
<evidence type="ECO:0000313" key="3">
    <source>
        <dbReference type="Proteomes" id="UP001378592"/>
    </source>
</evidence>
<protein>
    <submittedName>
        <fullName evidence="2">Uncharacterized protein</fullName>
    </submittedName>
</protein>
<evidence type="ECO:0000256" key="1">
    <source>
        <dbReference type="SAM" id="Phobius"/>
    </source>
</evidence>
<dbReference type="EMBL" id="JAZDUA010000197">
    <property type="protein sequence ID" value="KAK7864714.1"/>
    <property type="molecule type" value="Genomic_DNA"/>
</dbReference>
<dbReference type="AlphaFoldDB" id="A0AAN9VV33"/>
<proteinExistence type="predicted"/>
<accession>A0AAN9VV33</accession>
<comment type="caution">
    <text evidence="2">The sequence shown here is derived from an EMBL/GenBank/DDBJ whole genome shotgun (WGS) entry which is preliminary data.</text>
</comment>
<reference evidence="2 3" key="1">
    <citation type="submission" date="2024-03" db="EMBL/GenBank/DDBJ databases">
        <title>The genome assembly and annotation of the cricket Gryllus longicercus Weissman &amp; Gray.</title>
        <authorList>
            <person name="Szrajer S."/>
            <person name="Gray D."/>
            <person name="Ylla G."/>
        </authorList>
    </citation>
    <scope>NUCLEOTIDE SEQUENCE [LARGE SCALE GENOMIC DNA]</scope>
    <source>
        <strain evidence="2">DAG 2021-001</strain>
        <tissue evidence="2">Whole body minus gut</tissue>
    </source>
</reference>
<dbReference type="Proteomes" id="UP001378592">
    <property type="component" value="Unassembled WGS sequence"/>
</dbReference>
<sequence length="90" mass="10661">MIVGTTSKSYMKSNQDLLLYLSFSWTMYMAMVIILDMGLYEWLWEKVMSRFGSGDTAVTEMMTWMVKYKGWEKISRKVHHLLLLIYLSTT</sequence>
<evidence type="ECO:0000313" key="2">
    <source>
        <dbReference type="EMBL" id="KAK7864714.1"/>
    </source>
</evidence>
<name>A0AAN9VV33_9ORTH</name>
<keyword evidence="1" id="KW-0812">Transmembrane</keyword>
<keyword evidence="3" id="KW-1185">Reference proteome</keyword>
<organism evidence="2 3">
    <name type="scientific">Gryllus longicercus</name>
    <dbReference type="NCBI Taxonomy" id="2509291"/>
    <lineage>
        <taxon>Eukaryota</taxon>
        <taxon>Metazoa</taxon>
        <taxon>Ecdysozoa</taxon>
        <taxon>Arthropoda</taxon>
        <taxon>Hexapoda</taxon>
        <taxon>Insecta</taxon>
        <taxon>Pterygota</taxon>
        <taxon>Neoptera</taxon>
        <taxon>Polyneoptera</taxon>
        <taxon>Orthoptera</taxon>
        <taxon>Ensifera</taxon>
        <taxon>Gryllidea</taxon>
        <taxon>Grylloidea</taxon>
        <taxon>Gryllidae</taxon>
        <taxon>Gryllinae</taxon>
        <taxon>Gryllus</taxon>
    </lineage>
</organism>
<feature type="transmembrane region" description="Helical" evidence="1">
    <location>
        <begin position="17"/>
        <end position="40"/>
    </location>
</feature>
<keyword evidence="1" id="KW-0472">Membrane</keyword>
<gene>
    <name evidence="2" type="ORF">R5R35_010966</name>
</gene>